<dbReference type="GO" id="GO:0016706">
    <property type="term" value="F:2-oxoglutarate-dependent dioxygenase activity"/>
    <property type="evidence" value="ECO:0007669"/>
    <property type="project" value="UniProtKB-ARBA"/>
</dbReference>
<dbReference type="SUPFAM" id="SSF51197">
    <property type="entry name" value="Clavaminate synthase-like"/>
    <property type="match status" value="1"/>
</dbReference>
<gene>
    <name evidence="5" type="ORF">Lisr_2653</name>
</gene>
<dbReference type="Gene3D" id="3.60.130.10">
    <property type="entry name" value="Clavaminate synthase-like"/>
    <property type="match status" value="1"/>
</dbReference>
<dbReference type="PATRIC" id="fig|454.4.peg.2914"/>
<evidence type="ECO:0000313" key="5">
    <source>
        <dbReference type="EMBL" id="KTD14425.1"/>
    </source>
</evidence>
<dbReference type="PANTHER" id="PTHR10696">
    <property type="entry name" value="GAMMA-BUTYROBETAINE HYDROXYLASE-RELATED"/>
    <property type="match status" value="1"/>
</dbReference>
<dbReference type="Pfam" id="PF02668">
    <property type="entry name" value="TauD"/>
    <property type="match status" value="1"/>
</dbReference>
<dbReference type="GO" id="GO:0017000">
    <property type="term" value="P:antibiotic biosynthetic process"/>
    <property type="evidence" value="ECO:0007669"/>
    <property type="project" value="UniProtKB-KW"/>
</dbReference>
<dbReference type="EMBL" id="LNYH01000149">
    <property type="protein sequence ID" value="KTD14425.1"/>
    <property type="molecule type" value="Genomic_DNA"/>
</dbReference>
<dbReference type="OrthoDB" id="9769888at2"/>
<keyword evidence="5" id="KW-0223">Dioxygenase</keyword>
<evidence type="ECO:0000256" key="2">
    <source>
        <dbReference type="ARBA" id="ARBA00023002"/>
    </source>
</evidence>
<dbReference type="PANTHER" id="PTHR10696:SF56">
    <property type="entry name" value="TAUD_TFDA-LIKE DOMAIN-CONTAINING PROTEIN"/>
    <property type="match status" value="1"/>
</dbReference>
<keyword evidence="6" id="KW-1185">Reference proteome</keyword>
<dbReference type="AlphaFoldDB" id="A0A0W0V420"/>
<dbReference type="RefSeq" id="WP_058502920.1">
    <property type="nucleotide sequence ID" value="NZ_CAAAJA010000009.1"/>
</dbReference>
<evidence type="ECO:0000256" key="1">
    <source>
        <dbReference type="ARBA" id="ARBA00001954"/>
    </source>
</evidence>
<evidence type="ECO:0000259" key="4">
    <source>
        <dbReference type="Pfam" id="PF02668"/>
    </source>
</evidence>
<dbReference type="InterPro" id="IPR042098">
    <property type="entry name" value="TauD-like_sf"/>
</dbReference>
<sequence>MNRLFNNFDKNKNFPIIIQPVSSQEADIDHLINEIKQSPQELLELLNTYGAVCFRGFKAVNTEKFQQLIQVAELGELFNYDFGFRYDQEVAKGVVTSPFASPLSSITPHSEKAHSGHYPDYICFYSKEAARLGGQTPLTDNLKLWQCLPEQLKQKFATHKIYYKWHFFGDSLSYRFLRWLAPPLKTYSWQFRFKTMDSKAVEMILKREGFHFQWKQKNGNLSAGIKLPAYRVHPFTHEPMWFNHVSHMNTHYHFYRDLFVKNYKFPASVIMKKQSFLPCTAYWEDGSNFSISEIEEVHQAIRDCTTPFTWQKDDILLVDNLRCMHAKRPHEGKRELLLTLLKRKNNLHD</sequence>
<keyword evidence="2" id="KW-0560">Oxidoreductase</keyword>
<evidence type="ECO:0000313" key="6">
    <source>
        <dbReference type="Proteomes" id="UP000054761"/>
    </source>
</evidence>
<name>A0A0W0V420_9GAMM</name>
<keyword evidence="3" id="KW-0045">Antibiotic biosynthesis</keyword>
<dbReference type="InterPro" id="IPR050411">
    <property type="entry name" value="AlphaKG_dependent_hydroxylases"/>
</dbReference>
<dbReference type="InterPro" id="IPR003819">
    <property type="entry name" value="TauD/TfdA-like"/>
</dbReference>
<proteinExistence type="predicted"/>
<dbReference type="Proteomes" id="UP000054761">
    <property type="component" value="Unassembled WGS sequence"/>
</dbReference>
<accession>A0A0W0V420</accession>
<dbReference type="STRING" id="454.Lisr_2653"/>
<comment type="cofactor">
    <cofactor evidence="1">
        <name>Fe(2+)</name>
        <dbReference type="ChEBI" id="CHEBI:29033"/>
    </cofactor>
</comment>
<organism evidence="5 6">
    <name type="scientific">Legionella israelensis</name>
    <dbReference type="NCBI Taxonomy" id="454"/>
    <lineage>
        <taxon>Bacteria</taxon>
        <taxon>Pseudomonadati</taxon>
        <taxon>Pseudomonadota</taxon>
        <taxon>Gammaproteobacteria</taxon>
        <taxon>Legionellales</taxon>
        <taxon>Legionellaceae</taxon>
        <taxon>Legionella</taxon>
    </lineage>
</organism>
<comment type="caution">
    <text evidence="5">The sequence shown here is derived from an EMBL/GenBank/DDBJ whole genome shotgun (WGS) entry which is preliminary data.</text>
</comment>
<reference evidence="5 6" key="1">
    <citation type="submission" date="2015-11" db="EMBL/GenBank/DDBJ databases">
        <title>Genomic analysis of 38 Legionella species identifies large and diverse effector repertoires.</title>
        <authorList>
            <person name="Burstein D."/>
            <person name="Amaro F."/>
            <person name="Zusman T."/>
            <person name="Lifshitz Z."/>
            <person name="Cohen O."/>
            <person name="Gilbert J.A."/>
            <person name="Pupko T."/>
            <person name="Shuman H.A."/>
            <person name="Segal G."/>
        </authorList>
    </citation>
    <scope>NUCLEOTIDE SEQUENCE [LARGE SCALE GENOMIC DNA]</scope>
    <source>
        <strain evidence="5 6">Bercovier 4</strain>
    </source>
</reference>
<protein>
    <submittedName>
        <fullName evidence="5">Taurine catabolism dioxygenase TauD, TfdA family</fullName>
    </submittedName>
</protein>
<feature type="domain" description="TauD/TfdA-like" evidence="4">
    <location>
        <begin position="23"/>
        <end position="337"/>
    </location>
</feature>
<evidence type="ECO:0000256" key="3">
    <source>
        <dbReference type="ARBA" id="ARBA00023194"/>
    </source>
</evidence>